<proteinExistence type="predicted"/>
<gene>
    <name evidence="1" type="ORF">BN437_1886</name>
</gene>
<dbReference type="AlphaFoldDB" id="A0A831A2S2"/>
<comment type="caution">
    <text evidence="1">The sequence shown here is derived from an EMBL/GenBank/DDBJ whole genome shotgun (WGS) entry which is preliminary data.</text>
</comment>
<dbReference type="EMBL" id="CAPB01000020">
    <property type="protein sequence ID" value="CCO93816.1"/>
    <property type="molecule type" value="Genomic_DNA"/>
</dbReference>
<accession>A0A831A2S2</accession>
<sequence length="70" mass="7879">MAGITLWQTLTEWFEKAGYEVVFSHVKITQAAVQGIRDLNKYIERGYQVVTLINEGLLDGSKNNTALPTH</sequence>
<evidence type="ECO:0000313" key="1">
    <source>
        <dbReference type="EMBL" id="CCO93816.1"/>
    </source>
</evidence>
<dbReference type="GeneID" id="97606081"/>
<protein>
    <submittedName>
        <fullName evidence="1">Uncharacterized protein</fullName>
    </submittedName>
</protein>
<name>A0A831A2S2_ERWAM</name>
<reference evidence="1 2" key="1">
    <citation type="submission" date="2012-11" db="EMBL/GenBank/DDBJ databases">
        <authorList>
            <person name="Linke B."/>
        </authorList>
    </citation>
    <scope>NUCLEOTIDE SEQUENCE [LARGE SCALE GENOMIC DNA]</scope>
    <source>
        <strain evidence="2">CFBP 1232</strain>
    </source>
</reference>
<dbReference type="RefSeq" id="WP_004157635.1">
    <property type="nucleotide sequence ID" value="NZ_BAYW01000009.1"/>
</dbReference>
<reference evidence="1 2" key="2">
    <citation type="submission" date="2013-04" db="EMBL/GenBank/DDBJ databases">
        <title>Comparative genomics of 12 strains of Erwinia amylovora identifies a pan-genome with a large conserved core and provides insights into host specificity.</title>
        <authorList>
            <person name="Mann R.A."/>
            <person name="Smits T.H.M."/>
            <person name="Buehlmann A."/>
            <person name="Blom J."/>
            <person name="Goesmann A."/>
            <person name="Frey J.E."/>
            <person name="Plummer K.M."/>
            <person name="Beer S.V."/>
            <person name="Luck J."/>
            <person name="Duffy B."/>
            <person name="Rodoni B."/>
        </authorList>
    </citation>
    <scope>NUCLEOTIDE SEQUENCE [LARGE SCALE GENOMIC DNA]</scope>
    <source>
        <strain evidence="2">CFBP 1232</strain>
    </source>
</reference>
<evidence type="ECO:0000313" key="2">
    <source>
        <dbReference type="Proteomes" id="UP000013111"/>
    </source>
</evidence>
<organism evidence="1 2">
    <name type="scientific">Erwinia amylovora NBRC 12687 = CFBP 1232</name>
    <dbReference type="NCBI Taxonomy" id="1219359"/>
    <lineage>
        <taxon>Bacteria</taxon>
        <taxon>Pseudomonadati</taxon>
        <taxon>Pseudomonadota</taxon>
        <taxon>Gammaproteobacteria</taxon>
        <taxon>Enterobacterales</taxon>
        <taxon>Erwiniaceae</taxon>
        <taxon>Erwinia</taxon>
    </lineage>
</organism>
<dbReference type="Proteomes" id="UP000013111">
    <property type="component" value="Unassembled WGS sequence"/>
</dbReference>